<organism evidence="2 3">
    <name type="scientific">Aldrovandia affinis</name>
    <dbReference type="NCBI Taxonomy" id="143900"/>
    <lineage>
        <taxon>Eukaryota</taxon>
        <taxon>Metazoa</taxon>
        <taxon>Chordata</taxon>
        <taxon>Craniata</taxon>
        <taxon>Vertebrata</taxon>
        <taxon>Euteleostomi</taxon>
        <taxon>Actinopterygii</taxon>
        <taxon>Neopterygii</taxon>
        <taxon>Teleostei</taxon>
        <taxon>Notacanthiformes</taxon>
        <taxon>Halosauridae</taxon>
        <taxon>Aldrovandia</taxon>
    </lineage>
</organism>
<dbReference type="AlphaFoldDB" id="A0AAD7RD74"/>
<evidence type="ECO:0000313" key="2">
    <source>
        <dbReference type="EMBL" id="KAJ8378121.1"/>
    </source>
</evidence>
<dbReference type="EMBL" id="JAINUG010000331">
    <property type="protein sequence ID" value="KAJ8378121.1"/>
    <property type="molecule type" value="Genomic_DNA"/>
</dbReference>
<evidence type="ECO:0000256" key="1">
    <source>
        <dbReference type="SAM" id="MobiDB-lite"/>
    </source>
</evidence>
<gene>
    <name evidence="2" type="ORF">AAFF_G00248350</name>
</gene>
<sequence length="129" mass="14355">MYLYRAACNDIPSPRLRGAPRPERAPARLQPPRGACCRAGQRPDAQQELKRVEEFLSVHALSLCDSVPAQTGMPYSARPPSTFYTLKLRFTSVTEPSSPDHRVFTIITIIITIISSSSSSSNSIHRFPR</sequence>
<protein>
    <submittedName>
        <fullName evidence="2">Uncharacterized protein</fullName>
    </submittedName>
</protein>
<accession>A0AAD7RD74</accession>
<evidence type="ECO:0000313" key="3">
    <source>
        <dbReference type="Proteomes" id="UP001221898"/>
    </source>
</evidence>
<name>A0AAD7RD74_9TELE</name>
<feature type="region of interest" description="Disordered" evidence="1">
    <location>
        <begin position="14"/>
        <end position="42"/>
    </location>
</feature>
<proteinExistence type="predicted"/>
<comment type="caution">
    <text evidence="2">The sequence shown here is derived from an EMBL/GenBank/DDBJ whole genome shotgun (WGS) entry which is preliminary data.</text>
</comment>
<dbReference type="Proteomes" id="UP001221898">
    <property type="component" value="Unassembled WGS sequence"/>
</dbReference>
<reference evidence="2" key="1">
    <citation type="journal article" date="2023" name="Science">
        <title>Genome structures resolve the early diversification of teleost fishes.</title>
        <authorList>
            <person name="Parey E."/>
            <person name="Louis A."/>
            <person name="Montfort J."/>
            <person name="Bouchez O."/>
            <person name="Roques C."/>
            <person name="Iampietro C."/>
            <person name="Lluch J."/>
            <person name="Castinel A."/>
            <person name="Donnadieu C."/>
            <person name="Desvignes T."/>
            <person name="Floi Bucao C."/>
            <person name="Jouanno E."/>
            <person name="Wen M."/>
            <person name="Mejri S."/>
            <person name="Dirks R."/>
            <person name="Jansen H."/>
            <person name="Henkel C."/>
            <person name="Chen W.J."/>
            <person name="Zahm M."/>
            <person name="Cabau C."/>
            <person name="Klopp C."/>
            <person name="Thompson A.W."/>
            <person name="Robinson-Rechavi M."/>
            <person name="Braasch I."/>
            <person name="Lecointre G."/>
            <person name="Bobe J."/>
            <person name="Postlethwait J.H."/>
            <person name="Berthelot C."/>
            <person name="Roest Crollius H."/>
            <person name="Guiguen Y."/>
        </authorList>
    </citation>
    <scope>NUCLEOTIDE SEQUENCE</scope>
    <source>
        <strain evidence="2">NC1722</strain>
    </source>
</reference>
<keyword evidence="3" id="KW-1185">Reference proteome</keyword>